<dbReference type="PANTHER" id="PTHR10730">
    <property type="entry name" value="PROCOLLAGEN-LYSINE,2-OXOGLUTARATE 5-DIOXYGENASE/GLYCOSYLTRANSFERASE 25 FAMILY MEMBER"/>
    <property type="match status" value="1"/>
</dbReference>
<keyword evidence="4" id="KW-0732">Signal</keyword>
<keyword evidence="2" id="KW-0328">Glycosyltransferase</keyword>
<dbReference type="AlphaFoldDB" id="A0A8R2NPH5"/>
<evidence type="ECO:0000256" key="3">
    <source>
        <dbReference type="ARBA" id="ARBA00022679"/>
    </source>
</evidence>
<dbReference type="CDD" id="cd06532">
    <property type="entry name" value="Glyco_transf_25"/>
    <property type="match status" value="1"/>
</dbReference>
<dbReference type="PANTHER" id="PTHR10730:SF53">
    <property type="entry name" value="GLYCOSYLTRANSFERASE 25 FAMILY MEMBER"/>
    <property type="match status" value="1"/>
</dbReference>
<dbReference type="GO" id="GO:0050211">
    <property type="term" value="F:procollagen galactosyltransferase activity"/>
    <property type="evidence" value="ECO:0007669"/>
    <property type="project" value="TreeGrafter"/>
</dbReference>
<feature type="chain" id="PRO_5035713604" description="Glycosyl transferase family 25 domain-containing protein" evidence="4">
    <location>
        <begin position="22"/>
        <end position="576"/>
    </location>
</feature>
<proteinExistence type="inferred from homology"/>
<dbReference type="Pfam" id="PF01755">
    <property type="entry name" value="Glyco_transf_25"/>
    <property type="match status" value="1"/>
</dbReference>
<dbReference type="InterPro" id="IPR050757">
    <property type="entry name" value="Collagen_mod_GT25"/>
</dbReference>
<dbReference type="Gene3D" id="3.90.550.10">
    <property type="entry name" value="Spore Coat Polysaccharide Biosynthesis Protein SpsA, Chain A"/>
    <property type="match status" value="1"/>
</dbReference>
<dbReference type="OrthoDB" id="47375at2759"/>
<dbReference type="KEGG" id="api:100167230"/>
<dbReference type="InterPro" id="IPR029044">
    <property type="entry name" value="Nucleotide-diphossugar_trans"/>
</dbReference>
<organism evidence="6 7">
    <name type="scientific">Acyrthosiphon pisum</name>
    <name type="common">Pea aphid</name>
    <dbReference type="NCBI Taxonomy" id="7029"/>
    <lineage>
        <taxon>Eukaryota</taxon>
        <taxon>Metazoa</taxon>
        <taxon>Ecdysozoa</taxon>
        <taxon>Arthropoda</taxon>
        <taxon>Hexapoda</taxon>
        <taxon>Insecta</taxon>
        <taxon>Pterygota</taxon>
        <taxon>Neoptera</taxon>
        <taxon>Paraneoptera</taxon>
        <taxon>Hemiptera</taxon>
        <taxon>Sternorrhyncha</taxon>
        <taxon>Aphidomorpha</taxon>
        <taxon>Aphidoidea</taxon>
        <taxon>Aphididae</taxon>
        <taxon>Macrosiphini</taxon>
        <taxon>Acyrthosiphon</taxon>
    </lineage>
</organism>
<dbReference type="InterPro" id="IPR002654">
    <property type="entry name" value="Glyco_trans_25"/>
</dbReference>
<dbReference type="SUPFAM" id="SSF53448">
    <property type="entry name" value="Nucleotide-diphospho-sugar transferases"/>
    <property type="match status" value="1"/>
</dbReference>
<dbReference type="GeneID" id="100167230"/>
<protein>
    <recommendedName>
        <fullName evidence="5">Glycosyl transferase family 25 domain-containing protein</fullName>
    </recommendedName>
</protein>
<name>A0A8R2NPH5_ACYPI</name>
<accession>A0A8R2NPH5</accession>
<feature type="domain" description="Glycosyl transferase family 25" evidence="5">
    <location>
        <begin position="324"/>
        <end position="505"/>
    </location>
</feature>
<keyword evidence="7" id="KW-1185">Reference proteome</keyword>
<evidence type="ECO:0000256" key="1">
    <source>
        <dbReference type="ARBA" id="ARBA00006721"/>
    </source>
</evidence>
<keyword evidence="3" id="KW-0808">Transferase</keyword>
<sequence length="576" mass="66405">MMSGSIVAWTTLVSVLALALGLAVDDRKPNTVFVAILIRNKAHTLPYFFSALESLDYPKDRMHLWIRCDHNIDNSTQILNKWLKTSGAVYHSVNVKIDNDSTKYDDESGPAHWPHSRFQHIVQLRESALQTARDSWADYIWFLDCDAFIINKSTLRHLIKKNYPVVAPMLKSDGLYSNFWCGMTDNYYYKRTSDYAPIVEWKTKGCYQVPMIHSSVLIDLRFQITNYLTFNHSLLPNYKGPVDDIIIFAMSANFSGIPLYICNDEIYGFITIPLEKDSSLEMDINQLTNIKLEITVDNEPLQISSNLSDLDLPSAPIDNMGLDNIFVINLARRTERRNRMHYCLNELGLNATFIEATDGRALTETDLEFMGVRLMPGYKDPYYKRPITKGEIGCFMSHYRIWAKTTYEGLDEVLVLEDDARFEPYFRFKLQMVLDELRRLKVSWDLVYIGRKSLNDNNESRLENSKLLVRPGYSYWTLGYLLSGRGAKKLLNANPLKKLLPVDEFLPIMFNQHPQAEWSEQFDERNLIALSASPLLIYPIRYTSDDGYVSDTEDSVTVQIANEGPATERKEIKEDL</sequence>
<evidence type="ECO:0000313" key="7">
    <source>
        <dbReference type="Proteomes" id="UP000007819"/>
    </source>
</evidence>
<dbReference type="Proteomes" id="UP000007819">
    <property type="component" value="Chromosome A1"/>
</dbReference>
<comment type="similarity">
    <text evidence="1">Belongs to the glycosyltransferase 25 family.</text>
</comment>
<evidence type="ECO:0000313" key="6">
    <source>
        <dbReference type="EnsemblMetazoa" id="XP_029342704.1"/>
    </source>
</evidence>
<evidence type="ECO:0000256" key="2">
    <source>
        <dbReference type="ARBA" id="ARBA00022676"/>
    </source>
</evidence>
<evidence type="ECO:0000256" key="4">
    <source>
        <dbReference type="SAM" id="SignalP"/>
    </source>
</evidence>
<reference evidence="7" key="1">
    <citation type="submission" date="2010-06" db="EMBL/GenBank/DDBJ databases">
        <authorList>
            <person name="Jiang H."/>
            <person name="Abraham K."/>
            <person name="Ali S."/>
            <person name="Alsbrooks S.L."/>
            <person name="Anim B.N."/>
            <person name="Anosike U.S."/>
            <person name="Attaway T."/>
            <person name="Bandaranaike D.P."/>
            <person name="Battles P.K."/>
            <person name="Bell S.N."/>
            <person name="Bell A.V."/>
            <person name="Beltran B."/>
            <person name="Bickham C."/>
            <person name="Bustamante Y."/>
            <person name="Caleb T."/>
            <person name="Canada A."/>
            <person name="Cardenas V."/>
            <person name="Carter K."/>
            <person name="Chacko J."/>
            <person name="Chandrabose M.N."/>
            <person name="Chavez D."/>
            <person name="Chavez A."/>
            <person name="Chen L."/>
            <person name="Chu H.-S."/>
            <person name="Claassen K.J."/>
            <person name="Cockrell R."/>
            <person name="Collins M."/>
            <person name="Cooper J.A."/>
            <person name="Cree A."/>
            <person name="Curry S.M."/>
            <person name="Da Y."/>
            <person name="Dao M.D."/>
            <person name="Das B."/>
            <person name="Davila M.-L."/>
            <person name="Davy-Carroll L."/>
            <person name="Denson S."/>
            <person name="Dinh H."/>
            <person name="Ebong V.E."/>
            <person name="Edwards J.R."/>
            <person name="Egan A."/>
            <person name="El-Daye J."/>
            <person name="Escobedo L."/>
            <person name="Fernandez S."/>
            <person name="Fernando P.R."/>
            <person name="Flagg N."/>
            <person name="Forbes L.D."/>
            <person name="Fowler R.G."/>
            <person name="Fu Q."/>
            <person name="Gabisi R.A."/>
            <person name="Ganer J."/>
            <person name="Garbino Pronczuk A."/>
            <person name="Garcia R.M."/>
            <person name="Garner T."/>
            <person name="Garrett T.E."/>
            <person name="Gonzalez D.A."/>
            <person name="Hamid H."/>
            <person name="Hawkins E.S."/>
            <person name="Hirani K."/>
            <person name="Hogues M.E."/>
            <person name="Hollins B."/>
            <person name="Hsiao C.-H."/>
            <person name="Jabil R."/>
            <person name="James M.L."/>
            <person name="Jhangiani S.N."/>
            <person name="Johnson B."/>
            <person name="Johnson Q."/>
            <person name="Joshi V."/>
            <person name="Kalu J.B."/>
            <person name="Kam C."/>
            <person name="Kashfia A."/>
            <person name="Keebler J."/>
            <person name="Kisamo H."/>
            <person name="Kovar C.L."/>
            <person name="Lago L.A."/>
            <person name="Lai C.-Y."/>
            <person name="Laidlaw J."/>
            <person name="Lara F."/>
            <person name="Le T.-K."/>
            <person name="Lee S.L."/>
            <person name="Legall F.H."/>
            <person name="Lemon S.J."/>
            <person name="Lewis L.R."/>
            <person name="Li B."/>
            <person name="Liu Y."/>
            <person name="Liu Y.-S."/>
            <person name="Lopez J."/>
            <person name="Lozado R.J."/>
            <person name="Lu J."/>
            <person name="Madu R.C."/>
            <person name="Maheshwari M."/>
            <person name="Maheshwari R."/>
            <person name="Malloy K."/>
            <person name="Martinez E."/>
            <person name="Mathew T."/>
            <person name="Mercado I.C."/>
            <person name="Mercado C."/>
            <person name="Meyer B."/>
            <person name="Montgomery K."/>
            <person name="Morgan M.B."/>
            <person name="Munidasa M."/>
            <person name="Nazareth L.V."/>
            <person name="Nelson J."/>
            <person name="Ng B.M."/>
            <person name="Nguyen N.B."/>
            <person name="Nguyen P.Q."/>
            <person name="Nguyen T."/>
            <person name="Obregon M."/>
            <person name="Okwuonu G.O."/>
            <person name="Onwere C.G."/>
            <person name="Orozco G."/>
            <person name="Parra A."/>
            <person name="Patel S."/>
            <person name="Patil S."/>
            <person name="Perez A."/>
            <person name="Perez Y."/>
            <person name="Pham C."/>
            <person name="Primus E.L."/>
            <person name="Pu L.-L."/>
            <person name="Puazo M."/>
            <person name="Qin X."/>
            <person name="Quiroz J.B."/>
            <person name="Reese J."/>
            <person name="Richards S."/>
            <person name="Rives C.M."/>
            <person name="Robberts R."/>
            <person name="Ruiz S.J."/>
            <person name="Ruiz M.J."/>
            <person name="Santibanez J."/>
            <person name="Schneider B.W."/>
            <person name="Sisson I."/>
            <person name="Smith M."/>
            <person name="Sodergren E."/>
            <person name="Song X.-Z."/>
            <person name="Song B.B."/>
            <person name="Summersgill H."/>
            <person name="Thelus R."/>
            <person name="Thornton R.D."/>
            <person name="Trejos Z.Y."/>
            <person name="Usmani K."/>
            <person name="Vattathil S."/>
            <person name="Villasana D."/>
            <person name="Walker D.L."/>
            <person name="Wang S."/>
            <person name="Wang K."/>
            <person name="White C.S."/>
            <person name="Williams A.C."/>
            <person name="Williamson J."/>
            <person name="Wilson K."/>
            <person name="Woghiren I.O."/>
            <person name="Woodworth J.R."/>
            <person name="Worley K.C."/>
            <person name="Wright R.A."/>
            <person name="Wu W."/>
            <person name="Young L."/>
            <person name="Zhang L."/>
            <person name="Zhang J."/>
            <person name="Zhu Y."/>
            <person name="Muzny D.M."/>
            <person name="Weinstock G."/>
            <person name="Gibbs R.A."/>
        </authorList>
    </citation>
    <scope>NUCLEOTIDE SEQUENCE [LARGE SCALE GENOMIC DNA]</scope>
    <source>
        <strain evidence="7">LSR1</strain>
    </source>
</reference>
<evidence type="ECO:0000259" key="5">
    <source>
        <dbReference type="Pfam" id="PF01755"/>
    </source>
</evidence>
<dbReference type="Pfam" id="PF13704">
    <property type="entry name" value="Glyco_tranf_2_4"/>
    <property type="match status" value="1"/>
</dbReference>
<reference evidence="6" key="2">
    <citation type="submission" date="2022-06" db="UniProtKB">
        <authorList>
            <consortium name="EnsemblMetazoa"/>
        </authorList>
    </citation>
    <scope>IDENTIFICATION</scope>
</reference>
<dbReference type="EnsemblMetazoa" id="XM_029486844.1">
    <property type="protein sequence ID" value="XP_029342704.1"/>
    <property type="gene ID" value="LOC100167230"/>
</dbReference>
<feature type="signal peptide" evidence="4">
    <location>
        <begin position="1"/>
        <end position="21"/>
    </location>
</feature>
<dbReference type="RefSeq" id="XP_029342704.1">
    <property type="nucleotide sequence ID" value="XM_029486844.1"/>
</dbReference>